<keyword evidence="12" id="KW-1185">Reference proteome</keyword>
<evidence type="ECO:0000313" key="12">
    <source>
        <dbReference type="Proteomes" id="UP000271031"/>
    </source>
</evidence>
<protein>
    <recommendedName>
        <fullName evidence="3">Flagellar FliJ protein</fullName>
    </recommendedName>
</protein>
<reference evidence="11 12" key="1">
    <citation type="submission" date="2018-10" db="EMBL/GenBank/DDBJ databases">
        <title>Phylogenomics of Brevibacillus.</title>
        <authorList>
            <person name="Dunlap C."/>
        </authorList>
    </citation>
    <scope>NUCLEOTIDE SEQUENCE [LARGE SCALE GENOMIC DNA]</scope>
    <source>
        <strain evidence="11 12">JCM 15716</strain>
    </source>
</reference>
<keyword evidence="8" id="KW-0653">Protein transport</keyword>
<dbReference type="InterPro" id="IPR012823">
    <property type="entry name" value="Flagell_FliJ"/>
</dbReference>
<evidence type="ECO:0000256" key="8">
    <source>
        <dbReference type="ARBA" id="ARBA00022927"/>
    </source>
</evidence>
<dbReference type="InterPro" id="IPR053716">
    <property type="entry name" value="Flag_assembly_chemotaxis_eff"/>
</dbReference>
<evidence type="ECO:0000313" key="11">
    <source>
        <dbReference type="EMBL" id="RNB91876.1"/>
    </source>
</evidence>
<keyword evidence="11" id="KW-0282">Flagellum</keyword>
<name>A0A3M8DUV9_9BACL</name>
<accession>A0A3M8DUV9</accession>
<dbReference type="EMBL" id="RHHQ01000004">
    <property type="protein sequence ID" value="RNB91876.1"/>
    <property type="molecule type" value="Genomic_DNA"/>
</dbReference>
<keyword evidence="6" id="KW-0145">Chemotaxis</keyword>
<comment type="caution">
    <text evidence="11">The sequence shown here is derived from an EMBL/GenBank/DDBJ whole genome shotgun (WGS) entry which is preliminary data.</text>
</comment>
<keyword evidence="11" id="KW-0969">Cilium</keyword>
<comment type="similarity">
    <text evidence="2">Belongs to the FliJ family.</text>
</comment>
<dbReference type="OrthoDB" id="2678901at2"/>
<dbReference type="GO" id="GO:0005886">
    <property type="term" value="C:plasma membrane"/>
    <property type="evidence" value="ECO:0007669"/>
    <property type="project" value="UniProtKB-SubCell"/>
</dbReference>
<evidence type="ECO:0000256" key="5">
    <source>
        <dbReference type="ARBA" id="ARBA00022475"/>
    </source>
</evidence>
<dbReference type="PANTHER" id="PTHR38786">
    <property type="entry name" value="FLAGELLAR FLIJ PROTEIN"/>
    <property type="match status" value="1"/>
</dbReference>
<dbReference type="GO" id="GO:0015031">
    <property type="term" value="P:protein transport"/>
    <property type="evidence" value="ECO:0007669"/>
    <property type="project" value="UniProtKB-KW"/>
</dbReference>
<evidence type="ECO:0000256" key="6">
    <source>
        <dbReference type="ARBA" id="ARBA00022500"/>
    </source>
</evidence>
<evidence type="ECO:0000256" key="1">
    <source>
        <dbReference type="ARBA" id="ARBA00004413"/>
    </source>
</evidence>
<dbReference type="GO" id="GO:0071973">
    <property type="term" value="P:bacterial-type flagellum-dependent cell motility"/>
    <property type="evidence" value="ECO:0007669"/>
    <property type="project" value="InterPro"/>
</dbReference>
<comment type="subcellular location">
    <subcellularLocation>
        <location evidence="1">Cell membrane</location>
        <topology evidence="1">Peripheral membrane protein</topology>
        <orientation evidence="1">Cytoplasmic side</orientation>
    </subcellularLocation>
</comment>
<dbReference type="InterPro" id="IPR052570">
    <property type="entry name" value="FliJ"/>
</dbReference>
<dbReference type="RefSeq" id="WP_122916538.1">
    <property type="nucleotide sequence ID" value="NZ_RHHQ01000004.1"/>
</dbReference>
<keyword evidence="10" id="KW-1006">Bacterial flagellum protein export</keyword>
<dbReference type="NCBIfam" id="TIGR02473">
    <property type="entry name" value="flagell_FliJ"/>
    <property type="match status" value="1"/>
</dbReference>
<dbReference type="AlphaFoldDB" id="A0A3M8DUV9"/>
<dbReference type="GO" id="GO:0044781">
    <property type="term" value="P:bacterial-type flagellum organization"/>
    <property type="evidence" value="ECO:0007669"/>
    <property type="project" value="UniProtKB-KW"/>
</dbReference>
<dbReference type="GO" id="GO:0006935">
    <property type="term" value="P:chemotaxis"/>
    <property type="evidence" value="ECO:0007669"/>
    <property type="project" value="UniProtKB-KW"/>
</dbReference>
<keyword evidence="9" id="KW-0472">Membrane</keyword>
<dbReference type="Proteomes" id="UP000271031">
    <property type="component" value="Unassembled WGS sequence"/>
</dbReference>
<dbReference type="PANTHER" id="PTHR38786:SF1">
    <property type="entry name" value="FLAGELLAR FLIJ PROTEIN"/>
    <property type="match status" value="1"/>
</dbReference>
<keyword evidence="4" id="KW-0813">Transport</keyword>
<organism evidence="11 12">
    <name type="scientific">Brevibacillus fluminis</name>
    <dbReference type="NCBI Taxonomy" id="511487"/>
    <lineage>
        <taxon>Bacteria</taxon>
        <taxon>Bacillati</taxon>
        <taxon>Bacillota</taxon>
        <taxon>Bacilli</taxon>
        <taxon>Bacillales</taxon>
        <taxon>Paenibacillaceae</taxon>
        <taxon>Brevibacillus</taxon>
    </lineage>
</organism>
<sequence>MAVFRFHLQKILDLKEKEQEQAEWAFGKSVQKKTEEEEKLVHLHHRRDQLTDTLHKLQEQACTAAKLIEMNQFRLAIDKAIVQQVDTISACDRNVESCKRTMTSKMQENQLWSKLKEKERLKYDEAAKYREQQILDEIGLVQYVRR</sequence>
<evidence type="ECO:0000256" key="7">
    <source>
        <dbReference type="ARBA" id="ARBA00022795"/>
    </source>
</evidence>
<keyword evidence="11" id="KW-0966">Cell projection</keyword>
<dbReference type="Gene3D" id="1.10.287.1700">
    <property type="match status" value="1"/>
</dbReference>
<gene>
    <name evidence="11" type="primary">fliJ</name>
    <name evidence="11" type="ORF">EDM56_03755</name>
</gene>
<keyword evidence="7" id="KW-1005">Bacterial flagellum biogenesis</keyword>
<dbReference type="GO" id="GO:0009288">
    <property type="term" value="C:bacterial-type flagellum"/>
    <property type="evidence" value="ECO:0007669"/>
    <property type="project" value="InterPro"/>
</dbReference>
<dbReference type="Pfam" id="PF02050">
    <property type="entry name" value="FliJ"/>
    <property type="match status" value="1"/>
</dbReference>
<evidence type="ECO:0000256" key="2">
    <source>
        <dbReference type="ARBA" id="ARBA00010004"/>
    </source>
</evidence>
<keyword evidence="5" id="KW-1003">Cell membrane</keyword>
<evidence type="ECO:0000256" key="4">
    <source>
        <dbReference type="ARBA" id="ARBA00022448"/>
    </source>
</evidence>
<evidence type="ECO:0000256" key="10">
    <source>
        <dbReference type="ARBA" id="ARBA00023225"/>
    </source>
</evidence>
<proteinExistence type="inferred from homology"/>
<evidence type="ECO:0000256" key="3">
    <source>
        <dbReference type="ARBA" id="ARBA00020392"/>
    </source>
</evidence>
<evidence type="ECO:0000256" key="9">
    <source>
        <dbReference type="ARBA" id="ARBA00023136"/>
    </source>
</evidence>